<dbReference type="PANTHER" id="PTHR22895:SF0">
    <property type="entry name" value="ARMADILLO REPEAT-CONTAINING PROTEIN 6"/>
    <property type="match status" value="1"/>
</dbReference>
<sequence>MGPPAARTISQEAFDELVKENIDDLGMDPDEALEDAIQTLTLQGVNLSGVIKCIPGTSNVKDNLVIQLMNELKSIVTSLETSNSKELCSEDQNGEKFVGLLNKLCDLCSVTGSENATLAARNGGVEALTSLCSSLDCKFERALALGLKALSLIVCDLQSSESYRQCGGVRIVMDILHGAPKSLDIRESSFAVIASASTGNEVVKESFMDLKVDQLLVEAVKEESNNNMQSLYDAIRVILTPDDARVAASQVFGYARTFAKVGMADALVDALRKGVGSSCLPSACAALKAVAVNDEICKSISEKGGIDVILQCIHESGEQGNRVIAKSCCSLLSKLAASDANKIAIVQKDGIEKLIILSSRFSDDPSVIQEVMSIITVLSLRLPENAARAIEAGIGDLTIESMQKYPTSHQMQKQACLMIRNLVVRNLENRTILLNAGVEKLIRRAKGMPGCKDAATDALRDIGLDDYNV</sequence>
<name>A0A833VEF7_9POAL</name>
<dbReference type="OrthoDB" id="449062at2759"/>
<dbReference type="PANTHER" id="PTHR22895">
    <property type="entry name" value="ARMADILLO REPEAT-CONTAINING PROTEIN 6"/>
    <property type="match status" value="1"/>
</dbReference>
<dbReference type="EMBL" id="SWLB01000028">
    <property type="protein sequence ID" value="KAF3320698.1"/>
    <property type="molecule type" value="Genomic_DNA"/>
</dbReference>
<dbReference type="Proteomes" id="UP000623129">
    <property type="component" value="Unassembled WGS sequence"/>
</dbReference>
<dbReference type="InterPro" id="IPR011989">
    <property type="entry name" value="ARM-like"/>
</dbReference>
<organism evidence="2 3">
    <name type="scientific">Carex littledalei</name>
    <dbReference type="NCBI Taxonomy" id="544730"/>
    <lineage>
        <taxon>Eukaryota</taxon>
        <taxon>Viridiplantae</taxon>
        <taxon>Streptophyta</taxon>
        <taxon>Embryophyta</taxon>
        <taxon>Tracheophyta</taxon>
        <taxon>Spermatophyta</taxon>
        <taxon>Magnoliopsida</taxon>
        <taxon>Liliopsida</taxon>
        <taxon>Poales</taxon>
        <taxon>Cyperaceae</taxon>
        <taxon>Cyperoideae</taxon>
        <taxon>Cariceae</taxon>
        <taxon>Carex</taxon>
        <taxon>Carex subgen. Euthyceras</taxon>
    </lineage>
</organism>
<comment type="caution">
    <text evidence="2">The sequence shown here is derived from an EMBL/GenBank/DDBJ whole genome shotgun (WGS) entry which is preliminary data.</text>
</comment>
<gene>
    <name evidence="2" type="ORF">FCM35_KLT14832</name>
</gene>
<reference evidence="2" key="1">
    <citation type="submission" date="2020-01" db="EMBL/GenBank/DDBJ databases">
        <title>Genome sequence of Kobresia littledalei, the first chromosome-level genome in the family Cyperaceae.</title>
        <authorList>
            <person name="Qu G."/>
        </authorList>
    </citation>
    <scope>NUCLEOTIDE SEQUENCE</scope>
    <source>
        <strain evidence="2">C.B.Clarke</strain>
        <tissue evidence="2">Leaf</tissue>
    </source>
</reference>
<dbReference type="Gene3D" id="1.25.10.10">
    <property type="entry name" value="Leucine-rich Repeat Variant"/>
    <property type="match status" value="2"/>
</dbReference>
<dbReference type="SMART" id="SM00185">
    <property type="entry name" value="ARM"/>
    <property type="match status" value="5"/>
</dbReference>
<dbReference type="SUPFAM" id="SSF48371">
    <property type="entry name" value="ARM repeat"/>
    <property type="match status" value="1"/>
</dbReference>
<proteinExistence type="predicted"/>
<evidence type="ECO:0000313" key="3">
    <source>
        <dbReference type="Proteomes" id="UP000623129"/>
    </source>
</evidence>
<keyword evidence="1" id="KW-0677">Repeat</keyword>
<evidence type="ECO:0000256" key="1">
    <source>
        <dbReference type="ARBA" id="ARBA00022737"/>
    </source>
</evidence>
<dbReference type="AlphaFoldDB" id="A0A833VEF7"/>
<dbReference type="InterPro" id="IPR000225">
    <property type="entry name" value="Armadillo"/>
</dbReference>
<protein>
    <submittedName>
        <fullName evidence="2">Armadillo repeat-containing protein 6</fullName>
    </submittedName>
</protein>
<accession>A0A833VEF7</accession>
<evidence type="ECO:0000313" key="2">
    <source>
        <dbReference type="EMBL" id="KAF3320698.1"/>
    </source>
</evidence>
<keyword evidence="3" id="KW-1185">Reference proteome</keyword>
<dbReference type="InterPro" id="IPR016024">
    <property type="entry name" value="ARM-type_fold"/>
</dbReference>